<dbReference type="EMBL" id="CP054929">
    <property type="protein sequence ID" value="QKW52271.1"/>
    <property type="molecule type" value="Genomic_DNA"/>
</dbReference>
<evidence type="ECO:0000313" key="2">
    <source>
        <dbReference type="Proteomes" id="UP000509303"/>
    </source>
</evidence>
<protein>
    <submittedName>
        <fullName evidence="1">Uncharacterized protein</fullName>
    </submittedName>
</protein>
<reference evidence="1 2" key="1">
    <citation type="submission" date="2020-06" db="EMBL/GenBank/DDBJ databases">
        <title>Genome mining for natural products.</title>
        <authorList>
            <person name="Zhang B."/>
            <person name="Shi J."/>
            <person name="Ge H."/>
        </authorList>
    </citation>
    <scope>NUCLEOTIDE SEQUENCE [LARGE SCALE GENOMIC DNA]</scope>
    <source>
        <strain evidence="1 2">NA00687</strain>
    </source>
</reference>
<proteinExistence type="predicted"/>
<name>A0A7H8NCT8_9ACTN</name>
<dbReference type="RefSeq" id="WP_176163976.1">
    <property type="nucleotide sequence ID" value="NZ_CP054929.1"/>
</dbReference>
<evidence type="ECO:0000313" key="1">
    <source>
        <dbReference type="EMBL" id="QKW52271.1"/>
    </source>
</evidence>
<organism evidence="1 2">
    <name type="scientific">Streptomyces buecherae</name>
    <dbReference type="NCBI Taxonomy" id="2763006"/>
    <lineage>
        <taxon>Bacteria</taxon>
        <taxon>Bacillati</taxon>
        <taxon>Actinomycetota</taxon>
        <taxon>Actinomycetes</taxon>
        <taxon>Kitasatosporales</taxon>
        <taxon>Streptomycetaceae</taxon>
        <taxon>Streptomyces</taxon>
    </lineage>
</organism>
<gene>
    <name evidence="1" type="ORF">HUT08_25085</name>
</gene>
<dbReference type="AlphaFoldDB" id="A0A7H8NCT8"/>
<keyword evidence="2" id="KW-1185">Reference proteome</keyword>
<dbReference type="Proteomes" id="UP000509303">
    <property type="component" value="Chromosome"/>
</dbReference>
<sequence>MGVLVWLIIPLIATGAAVVYTTWAARDRKAGDAAEVAGYERFREAMQRSHSGSGSA</sequence>
<accession>A0A7H8NCT8</accession>